<evidence type="ECO:0000313" key="3">
    <source>
        <dbReference type="Proteomes" id="UP001614264"/>
    </source>
</evidence>
<keyword evidence="3" id="KW-1185">Reference proteome</keyword>
<dbReference type="EMBL" id="JBITPR010000042">
    <property type="protein sequence ID" value="MFI7872348.1"/>
    <property type="molecule type" value="Genomic_DNA"/>
</dbReference>
<gene>
    <name evidence="2" type="ORF">AB4829_17340</name>
</gene>
<dbReference type="InterPro" id="IPR011009">
    <property type="entry name" value="Kinase-like_dom_sf"/>
</dbReference>
<reference evidence="2 3" key="1">
    <citation type="submission" date="2024-07" db="EMBL/GenBank/DDBJ databases">
        <title>Whole genome sequencing of Prodigiosin pigment-producing Streptomyces salinarius isolated from rhizosphere soil of Arachis hypogaea.</title>
        <authorList>
            <person name="Vidhya A."/>
            <person name="Ramya S."/>
        </authorList>
    </citation>
    <scope>NUCLEOTIDE SEQUENCE [LARGE SCALE GENOMIC DNA]</scope>
    <source>
        <strain evidence="2 3">VRMG2420</strain>
    </source>
</reference>
<dbReference type="PANTHER" id="PTHR47829:SF1">
    <property type="entry name" value="HAD FAMILY PHOSPHATASE"/>
    <property type="match status" value="1"/>
</dbReference>
<dbReference type="SUPFAM" id="SSF56112">
    <property type="entry name" value="Protein kinase-like (PK-like)"/>
    <property type="match status" value="1"/>
</dbReference>
<name>A0ABW8BBH2_9ACTN</name>
<dbReference type="InterPro" id="IPR002575">
    <property type="entry name" value="Aminoglycoside_PTrfase"/>
</dbReference>
<dbReference type="RefSeq" id="WP_399593079.1">
    <property type="nucleotide sequence ID" value="NZ_JBITPR010000042.1"/>
</dbReference>
<proteinExistence type="predicted"/>
<dbReference type="Proteomes" id="UP001614264">
    <property type="component" value="Unassembled WGS sequence"/>
</dbReference>
<dbReference type="CDD" id="cd05154">
    <property type="entry name" value="ACAD10_11_N-like"/>
    <property type="match status" value="1"/>
</dbReference>
<feature type="domain" description="Aminoglycoside phosphotransferase" evidence="1">
    <location>
        <begin position="36"/>
        <end position="272"/>
    </location>
</feature>
<dbReference type="Pfam" id="PF01636">
    <property type="entry name" value="APH"/>
    <property type="match status" value="1"/>
</dbReference>
<evidence type="ECO:0000313" key="2">
    <source>
        <dbReference type="EMBL" id="MFI7872348.1"/>
    </source>
</evidence>
<dbReference type="Gene3D" id="3.30.200.20">
    <property type="entry name" value="Phosphorylase Kinase, domain 1"/>
    <property type="match status" value="1"/>
</dbReference>
<accession>A0ABW8BBH2</accession>
<dbReference type="PANTHER" id="PTHR47829">
    <property type="entry name" value="HYDROLASE, PUTATIVE (AFU_ORTHOLOGUE AFUA_1G12880)-RELATED"/>
    <property type="match status" value="1"/>
</dbReference>
<dbReference type="InterPro" id="IPR041726">
    <property type="entry name" value="ACAD10_11_N"/>
</dbReference>
<evidence type="ECO:0000259" key="1">
    <source>
        <dbReference type="Pfam" id="PF01636"/>
    </source>
</evidence>
<dbReference type="Gene3D" id="3.90.1200.10">
    <property type="match status" value="1"/>
</dbReference>
<organism evidence="2 3">
    <name type="scientific">Streptomyces salinarius</name>
    <dbReference type="NCBI Taxonomy" id="2762598"/>
    <lineage>
        <taxon>Bacteria</taxon>
        <taxon>Bacillati</taxon>
        <taxon>Actinomycetota</taxon>
        <taxon>Actinomycetes</taxon>
        <taxon>Kitasatosporales</taxon>
        <taxon>Streptomycetaceae</taxon>
        <taxon>Streptomyces</taxon>
    </lineage>
</organism>
<protein>
    <submittedName>
        <fullName evidence="2">Phosphotransferase family protein</fullName>
    </submittedName>
</protein>
<comment type="caution">
    <text evidence="2">The sequence shown here is derived from an EMBL/GenBank/DDBJ whole genome shotgun (WGS) entry which is preliminary data.</text>
</comment>
<sequence>MNTHQSPVRDEDSFDVERMHTWLTQRIDGLAGPRPDITQFTGGASNLTYLLRYPHLDRDLILRRPPTGKKAASAHDMAREYRVQEALKPLFPLVPTVRALCQDPSVIGTDFYVMDKVPGLILRGRLPDGMNLPVSGARALSEAFVDTLTDLHQIDPAAAGLADLGKGRGYVRRQIDGWTRRYAQARTWNTPSFRRVTAWLADHQPDDSALCVVHNDWRLDNLVLDETDLRVTGVLDWEMATLGDPLMDLGSALAYWVQADDDRIARTTRRQPSHLPGMLTRTEIVERYCHRTGQSADNWPFYETFGLFRLAVIIQQIYYRYHHKQTRNPAFRNFWLAVNYLDHRCRAVIRRSTGN</sequence>
<dbReference type="InterPro" id="IPR052898">
    <property type="entry name" value="ACAD10-like"/>
</dbReference>